<dbReference type="RefSeq" id="WP_089292771.1">
    <property type="nucleotide sequence ID" value="NZ_BSRT01000021.1"/>
</dbReference>
<dbReference type="InterPro" id="IPR050833">
    <property type="entry name" value="Poly_Biosynth_Transport"/>
</dbReference>
<feature type="transmembrane region" description="Helical" evidence="6">
    <location>
        <begin position="166"/>
        <end position="184"/>
    </location>
</feature>
<feature type="transmembrane region" description="Helical" evidence="6">
    <location>
        <begin position="246"/>
        <end position="271"/>
    </location>
</feature>
<evidence type="ECO:0000256" key="2">
    <source>
        <dbReference type="ARBA" id="ARBA00022475"/>
    </source>
</evidence>
<feature type="transmembrane region" description="Helical" evidence="6">
    <location>
        <begin position="310"/>
        <end position="330"/>
    </location>
</feature>
<gene>
    <name evidence="7" type="ORF">SAMN06264365_103110</name>
</gene>
<name>A0A238X620_9ACTN</name>
<evidence type="ECO:0000256" key="5">
    <source>
        <dbReference type="ARBA" id="ARBA00023136"/>
    </source>
</evidence>
<evidence type="ECO:0000256" key="1">
    <source>
        <dbReference type="ARBA" id="ARBA00004651"/>
    </source>
</evidence>
<protein>
    <submittedName>
        <fullName evidence="7">Membrane protein involved in the export of O-antigen and teichoic acid</fullName>
    </submittedName>
</protein>
<feature type="transmembrane region" description="Helical" evidence="6">
    <location>
        <begin position="65"/>
        <end position="87"/>
    </location>
</feature>
<dbReference type="EMBL" id="FZNR01000003">
    <property type="protein sequence ID" value="SNR54367.1"/>
    <property type="molecule type" value="Genomic_DNA"/>
</dbReference>
<dbReference type="Proteomes" id="UP000198415">
    <property type="component" value="Unassembled WGS sequence"/>
</dbReference>
<keyword evidence="8" id="KW-1185">Reference proteome</keyword>
<feature type="transmembrane region" description="Helical" evidence="6">
    <location>
        <begin position="373"/>
        <end position="393"/>
    </location>
</feature>
<evidence type="ECO:0000313" key="8">
    <source>
        <dbReference type="Proteomes" id="UP000198415"/>
    </source>
</evidence>
<feature type="transmembrane region" description="Helical" evidence="6">
    <location>
        <begin position="190"/>
        <end position="211"/>
    </location>
</feature>
<evidence type="ECO:0000256" key="4">
    <source>
        <dbReference type="ARBA" id="ARBA00022989"/>
    </source>
</evidence>
<comment type="subcellular location">
    <subcellularLocation>
        <location evidence="1">Cell membrane</location>
        <topology evidence="1">Multi-pass membrane protein</topology>
    </subcellularLocation>
</comment>
<feature type="transmembrane region" description="Helical" evidence="6">
    <location>
        <begin position="29"/>
        <end position="53"/>
    </location>
</feature>
<feature type="transmembrane region" description="Helical" evidence="6">
    <location>
        <begin position="223"/>
        <end position="240"/>
    </location>
</feature>
<reference evidence="7 8" key="1">
    <citation type="submission" date="2017-06" db="EMBL/GenBank/DDBJ databases">
        <authorList>
            <person name="Kim H.J."/>
            <person name="Triplett B.A."/>
        </authorList>
    </citation>
    <scope>NUCLEOTIDE SEQUENCE [LARGE SCALE GENOMIC DNA]</scope>
    <source>
        <strain evidence="7 8">DSM 43151</strain>
    </source>
</reference>
<feature type="transmembrane region" description="Helical" evidence="6">
    <location>
        <begin position="399"/>
        <end position="420"/>
    </location>
</feature>
<dbReference type="InterPro" id="IPR002797">
    <property type="entry name" value="Polysacc_synth"/>
</dbReference>
<evidence type="ECO:0000256" key="6">
    <source>
        <dbReference type="SAM" id="Phobius"/>
    </source>
</evidence>
<accession>A0A238X620</accession>
<evidence type="ECO:0000313" key="7">
    <source>
        <dbReference type="EMBL" id="SNR54367.1"/>
    </source>
</evidence>
<feature type="transmembrane region" description="Helical" evidence="6">
    <location>
        <begin position="99"/>
        <end position="123"/>
    </location>
</feature>
<evidence type="ECO:0000256" key="3">
    <source>
        <dbReference type="ARBA" id="ARBA00022692"/>
    </source>
</evidence>
<keyword evidence="4 6" id="KW-1133">Transmembrane helix</keyword>
<dbReference type="AlphaFoldDB" id="A0A238X620"/>
<feature type="transmembrane region" description="Helical" evidence="6">
    <location>
        <begin position="135"/>
        <end position="159"/>
    </location>
</feature>
<dbReference type="PANTHER" id="PTHR30250:SF11">
    <property type="entry name" value="O-ANTIGEN TRANSPORTER-RELATED"/>
    <property type="match status" value="1"/>
</dbReference>
<dbReference type="GO" id="GO:0005886">
    <property type="term" value="C:plasma membrane"/>
    <property type="evidence" value="ECO:0007669"/>
    <property type="project" value="UniProtKB-SubCell"/>
</dbReference>
<dbReference type="Pfam" id="PF01943">
    <property type="entry name" value="Polysacc_synt"/>
    <property type="match status" value="1"/>
</dbReference>
<organism evidence="7 8">
    <name type="scientific">Actinoplanes regularis</name>
    <dbReference type="NCBI Taxonomy" id="52697"/>
    <lineage>
        <taxon>Bacteria</taxon>
        <taxon>Bacillati</taxon>
        <taxon>Actinomycetota</taxon>
        <taxon>Actinomycetes</taxon>
        <taxon>Micromonosporales</taxon>
        <taxon>Micromonosporaceae</taxon>
        <taxon>Actinoplanes</taxon>
    </lineage>
</organism>
<keyword evidence="2" id="KW-1003">Cell membrane</keyword>
<feature type="transmembrane region" description="Helical" evidence="6">
    <location>
        <begin position="342"/>
        <end position="361"/>
    </location>
</feature>
<dbReference type="OrthoDB" id="139907at2"/>
<keyword evidence="5 6" id="KW-0472">Membrane</keyword>
<sequence length="434" mass="45992">MTGTRVAPRPRLLHQLSSMLRDPLVRNSLFLILTTGLGAGSGFFFWLIVARLYPTAEVGQASSLLSSVALLSYFSLFGFSSALVRYLPTSRNRAEDTSTAISSVFLCGILVSLSFALIGPMFADELGFVRSSWTHVLLFVLLATGAAVNLLTDSIFVACRATNSNLLINGVFMSIAKLALPALAVPFGAFGIFAASGIASAVAAVASIVVIRRSLRIRIRPQISWAAIQGMLKYSLSNYLSGSLNLIPQIALPIIILHQLGAVVAAVYFVAFQISNLVSSASYAIGESLFAEGSHESGSLRVLALRSGKLMLAIVGAGVVVVTLLAKPILQLFGAEYAETGTTTLILFTVSSLAVAFNTWANFLLKVRRQLRAMVYANVVFVVVILGVALYKVPDGLNWAAAAWGIGNLLSGLVAGAALLPRGRRGNVRTAVQP</sequence>
<keyword evidence="3 6" id="KW-0812">Transmembrane</keyword>
<dbReference type="PANTHER" id="PTHR30250">
    <property type="entry name" value="PST FAMILY PREDICTED COLANIC ACID TRANSPORTER"/>
    <property type="match status" value="1"/>
</dbReference>
<proteinExistence type="predicted"/>